<comment type="caution">
    <text evidence="1">The sequence shown here is derived from an EMBL/GenBank/DDBJ whole genome shotgun (WGS) entry which is preliminary data.</text>
</comment>
<name>A0A4R0RLL6_9APHY</name>
<protein>
    <submittedName>
        <fullName evidence="1">Uncharacterized protein</fullName>
    </submittedName>
</protein>
<proteinExistence type="predicted"/>
<dbReference type="OrthoDB" id="2753421at2759"/>
<keyword evidence="2" id="KW-1185">Reference proteome</keyword>
<dbReference type="STRING" id="92696.A0A4R0RLL6"/>
<evidence type="ECO:0000313" key="1">
    <source>
        <dbReference type="EMBL" id="TCD68456.1"/>
    </source>
</evidence>
<accession>A0A4R0RLL6</accession>
<organism evidence="1 2">
    <name type="scientific">Steccherinum ochraceum</name>
    <dbReference type="NCBI Taxonomy" id="92696"/>
    <lineage>
        <taxon>Eukaryota</taxon>
        <taxon>Fungi</taxon>
        <taxon>Dikarya</taxon>
        <taxon>Basidiomycota</taxon>
        <taxon>Agaricomycotina</taxon>
        <taxon>Agaricomycetes</taxon>
        <taxon>Polyporales</taxon>
        <taxon>Steccherinaceae</taxon>
        <taxon>Steccherinum</taxon>
    </lineage>
</organism>
<dbReference type="Proteomes" id="UP000292702">
    <property type="component" value="Unassembled WGS sequence"/>
</dbReference>
<dbReference type="AlphaFoldDB" id="A0A4R0RLL6"/>
<evidence type="ECO:0000313" key="2">
    <source>
        <dbReference type="Proteomes" id="UP000292702"/>
    </source>
</evidence>
<gene>
    <name evidence="1" type="ORF">EIP91_010742</name>
</gene>
<dbReference type="EMBL" id="RWJN01000066">
    <property type="protein sequence ID" value="TCD68456.1"/>
    <property type="molecule type" value="Genomic_DNA"/>
</dbReference>
<sequence>MDDVTAELYQFALKFFDNNGMPKPEFMVNDYHKGPGCFGAELNESGLIYVEKVKVKREYRNQGLGGWALRQFFYSDQVNDSDFIVVWPGPYRRRVPTSP</sequence>
<reference evidence="1 2" key="1">
    <citation type="submission" date="2018-11" db="EMBL/GenBank/DDBJ databases">
        <title>Genome assembly of Steccherinum ochraceum LE-BIN_3174, the white-rot fungus of the Steccherinaceae family (The Residual Polyporoid clade, Polyporales, Basidiomycota).</title>
        <authorList>
            <person name="Fedorova T.V."/>
            <person name="Glazunova O.A."/>
            <person name="Landesman E.O."/>
            <person name="Moiseenko K.V."/>
            <person name="Psurtseva N.V."/>
            <person name="Savinova O.S."/>
            <person name="Shakhova N.V."/>
            <person name="Tyazhelova T.V."/>
            <person name="Vasina D.V."/>
        </authorList>
    </citation>
    <scope>NUCLEOTIDE SEQUENCE [LARGE SCALE GENOMIC DNA]</scope>
    <source>
        <strain evidence="1 2">LE-BIN_3174</strain>
    </source>
</reference>